<dbReference type="EC" id="2.4.1.255" evidence="3"/>
<reference evidence="11 13" key="1">
    <citation type="journal article" date="2012" name="Nature">
        <title>Algal genomes reveal evolutionary mosaicism and the fate of nucleomorphs.</title>
        <authorList>
            <consortium name="DOE Joint Genome Institute"/>
            <person name="Curtis B.A."/>
            <person name="Tanifuji G."/>
            <person name="Burki F."/>
            <person name="Gruber A."/>
            <person name="Irimia M."/>
            <person name="Maruyama S."/>
            <person name="Arias M.C."/>
            <person name="Ball S.G."/>
            <person name="Gile G.H."/>
            <person name="Hirakawa Y."/>
            <person name="Hopkins J.F."/>
            <person name="Kuo A."/>
            <person name="Rensing S.A."/>
            <person name="Schmutz J."/>
            <person name="Symeonidi A."/>
            <person name="Elias M."/>
            <person name="Eveleigh R.J."/>
            <person name="Herman E.K."/>
            <person name="Klute M.J."/>
            <person name="Nakayama T."/>
            <person name="Obornik M."/>
            <person name="Reyes-Prieto A."/>
            <person name="Armbrust E.V."/>
            <person name="Aves S.J."/>
            <person name="Beiko R.G."/>
            <person name="Coutinho P."/>
            <person name="Dacks J.B."/>
            <person name="Durnford D.G."/>
            <person name="Fast N.M."/>
            <person name="Green B.R."/>
            <person name="Grisdale C.J."/>
            <person name="Hempel F."/>
            <person name="Henrissat B."/>
            <person name="Hoppner M.P."/>
            <person name="Ishida K."/>
            <person name="Kim E."/>
            <person name="Koreny L."/>
            <person name="Kroth P.G."/>
            <person name="Liu Y."/>
            <person name="Malik S.B."/>
            <person name="Maier U.G."/>
            <person name="McRose D."/>
            <person name="Mock T."/>
            <person name="Neilson J.A."/>
            <person name="Onodera N.T."/>
            <person name="Poole A.M."/>
            <person name="Pritham E.J."/>
            <person name="Richards T.A."/>
            <person name="Rocap G."/>
            <person name="Roy S.W."/>
            <person name="Sarai C."/>
            <person name="Schaack S."/>
            <person name="Shirato S."/>
            <person name="Slamovits C.H."/>
            <person name="Spencer D.F."/>
            <person name="Suzuki S."/>
            <person name="Worden A.Z."/>
            <person name="Zauner S."/>
            <person name="Barry K."/>
            <person name="Bell C."/>
            <person name="Bharti A.K."/>
            <person name="Crow J.A."/>
            <person name="Grimwood J."/>
            <person name="Kramer R."/>
            <person name="Lindquist E."/>
            <person name="Lucas S."/>
            <person name="Salamov A."/>
            <person name="McFadden G.I."/>
            <person name="Lane C.E."/>
            <person name="Keeling P.J."/>
            <person name="Gray M.W."/>
            <person name="Grigoriev I.V."/>
            <person name="Archibald J.M."/>
        </authorList>
    </citation>
    <scope>NUCLEOTIDE SEQUENCE</scope>
    <source>
        <strain evidence="11 13">CCMP2712</strain>
    </source>
</reference>
<dbReference type="GeneID" id="17311837"/>
<name>L1K2T8_GUITC</name>
<dbReference type="Gene3D" id="1.25.40.10">
    <property type="entry name" value="Tetratricopeptide repeat domain"/>
    <property type="match status" value="2"/>
</dbReference>
<feature type="signal peptide" evidence="9">
    <location>
        <begin position="1"/>
        <end position="31"/>
    </location>
</feature>
<dbReference type="Gene3D" id="3.40.50.11380">
    <property type="match status" value="1"/>
</dbReference>
<dbReference type="GO" id="GO:0097363">
    <property type="term" value="F:protein O-acetylglucosaminyltransferase activity"/>
    <property type="evidence" value="ECO:0007669"/>
    <property type="project" value="UniProtKB-EC"/>
</dbReference>
<accession>L1K2T8</accession>
<evidence type="ECO:0000313" key="11">
    <source>
        <dbReference type="EMBL" id="EKX55141.1"/>
    </source>
</evidence>
<dbReference type="PANTHER" id="PTHR44998:SF1">
    <property type="entry name" value="UDP-N-ACETYLGLUCOSAMINE--PEPTIDE N-ACETYLGLUCOSAMINYLTRANSFERASE 110 KDA SUBUNIT"/>
    <property type="match status" value="1"/>
</dbReference>
<dbReference type="SMART" id="SM00028">
    <property type="entry name" value="TPR"/>
    <property type="match status" value="6"/>
</dbReference>
<sequence length="839" mass="93489">MMIQQSVHHLLHYHLCLRLFILLLLLNVSSSSRRCKPGSHEHAAGYIQAGAEAYDNGKLDAAASCFELAARVNPQDGPSSAVALSNLATVKRDQGRVGEALELMRDARKMAPEDAETAFLLGKMLGDAGQGKEAILHLEHACHQDPSHFRAWSQLGVELDKAREHARALLMYEQAVKVKEDYLTAKVQIALAAGNLQDCERSRRMGREALGGIRGEVPYLSALATSFKRCGDREGEREAYLRALLLHPGAIFEVGGEKRTVEERFAALLAEEGKHGVAIQFLEKAKRQKEHHAPSLLSLLGFCYSQLGSRFYPEAMAALEKSCRLYESLRGEERKELGPVLGNLLRLKFVTGNWTRLNFFLSSFARIARESSRAEAPPPSNPVFVLAYPVDDSVLLSIAMLYAKGQRQKFAGATSLPLPRAPDLLELPAGKKLTIGFLAPGQGNGVGSHLASWSFWQHCKQSSRISCVLFSDKDEGEEGGRREVEHVQLTGELRRDASSLISKRFHVLLDIFGHTEGSRPELLLSSSSLPPVRMQFYGYEGSYGDRDLFPFHLSDWATAAVDAAAPPADPTAATPGMFVEKLVLLPPSKFPSGALPAAGDSLDEEEERRMEHMLFGTEGHWRRNETFVFCSFAKSYKLHPRLFKTWVSILLRSPNSILWLLSYPDGSDLARPRLREHAERMGLDPARLVVTGLLERKRHLLLKGTFAHLLLDSFPYNGHLTTAEALAAGIPVLALPQTRPASRLSSSMLAALQLHPRLVARDLEDYEELAVRIASSWNKNVTHSWFAETREELRRRRAVGEGFFDSRRYAEKFSQAMSMTWDLEENSETLGRRFHVICN</sequence>
<dbReference type="OrthoDB" id="5357094at2759"/>
<feature type="domain" description="O-GlcNAc transferase C-terminal" evidence="10">
    <location>
        <begin position="624"/>
        <end position="811"/>
    </location>
</feature>
<evidence type="ECO:0000313" key="13">
    <source>
        <dbReference type="Proteomes" id="UP000011087"/>
    </source>
</evidence>
<reference evidence="13" key="2">
    <citation type="submission" date="2012-11" db="EMBL/GenBank/DDBJ databases">
        <authorList>
            <person name="Kuo A."/>
            <person name="Curtis B.A."/>
            <person name="Tanifuji G."/>
            <person name="Burki F."/>
            <person name="Gruber A."/>
            <person name="Irimia M."/>
            <person name="Maruyama S."/>
            <person name="Arias M.C."/>
            <person name="Ball S.G."/>
            <person name="Gile G.H."/>
            <person name="Hirakawa Y."/>
            <person name="Hopkins J.F."/>
            <person name="Rensing S.A."/>
            <person name="Schmutz J."/>
            <person name="Symeonidi A."/>
            <person name="Elias M."/>
            <person name="Eveleigh R.J."/>
            <person name="Herman E.K."/>
            <person name="Klute M.J."/>
            <person name="Nakayama T."/>
            <person name="Obornik M."/>
            <person name="Reyes-Prieto A."/>
            <person name="Armbrust E.V."/>
            <person name="Aves S.J."/>
            <person name="Beiko R.G."/>
            <person name="Coutinho P."/>
            <person name="Dacks J.B."/>
            <person name="Durnford D.G."/>
            <person name="Fast N.M."/>
            <person name="Green B.R."/>
            <person name="Grisdale C."/>
            <person name="Hempe F."/>
            <person name="Henrissat B."/>
            <person name="Hoppner M.P."/>
            <person name="Ishida K.-I."/>
            <person name="Kim E."/>
            <person name="Koreny L."/>
            <person name="Kroth P.G."/>
            <person name="Liu Y."/>
            <person name="Malik S.-B."/>
            <person name="Maier U.G."/>
            <person name="McRose D."/>
            <person name="Mock T."/>
            <person name="Neilson J.A."/>
            <person name="Onodera N.T."/>
            <person name="Poole A.M."/>
            <person name="Pritham E.J."/>
            <person name="Richards T.A."/>
            <person name="Rocap G."/>
            <person name="Roy S.W."/>
            <person name="Sarai C."/>
            <person name="Schaack S."/>
            <person name="Shirato S."/>
            <person name="Slamovits C.H."/>
            <person name="Spencer D.F."/>
            <person name="Suzuki S."/>
            <person name="Worden A.Z."/>
            <person name="Zauner S."/>
            <person name="Barry K."/>
            <person name="Bell C."/>
            <person name="Bharti A.K."/>
            <person name="Crow J.A."/>
            <person name="Grimwood J."/>
            <person name="Kramer R."/>
            <person name="Lindquist E."/>
            <person name="Lucas S."/>
            <person name="Salamov A."/>
            <person name="McFadden G.I."/>
            <person name="Lane C.E."/>
            <person name="Keeling P.J."/>
            <person name="Gray M.W."/>
            <person name="Grigoriev I.V."/>
            <person name="Archibald J.M."/>
        </authorList>
    </citation>
    <scope>NUCLEOTIDE SEQUENCE</scope>
    <source>
        <strain evidence="13">CCMP2712</strain>
    </source>
</reference>
<keyword evidence="9" id="KW-0732">Signal</keyword>
<evidence type="ECO:0000256" key="2">
    <source>
        <dbReference type="ARBA" id="ARBA00005386"/>
    </source>
</evidence>
<evidence type="ECO:0000256" key="1">
    <source>
        <dbReference type="ARBA" id="ARBA00004922"/>
    </source>
</evidence>
<dbReference type="GO" id="GO:0006493">
    <property type="term" value="P:protein O-linked glycosylation"/>
    <property type="evidence" value="ECO:0007669"/>
    <property type="project" value="TreeGrafter"/>
</dbReference>
<dbReference type="HOGENOM" id="CLU_001721_1_0_1"/>
<feature type="chain" id="PRO_5008772116" description="protein O-GlcNAc transferase" evidence="9">
    <location>
        <begin position="32"/>
        <end position="839"/>
    </location>
</feature>
<feature type="repeat" description="TPR" evidence="8">
    <location>
        <begin position="43"/>
        <end position="76"/>
    </location>
</feature>
<keyword evidence="6" id="KW-0677">Repeat</keyword>
<dbReference type="RefSeq" id="XP_005842121.1">
    <property type="nucleotide sequence ID" value="XM_005842064.1"/>
</dbReference>
<proteinExistence type="inferred from homology"/>
<dbReference type="InterPro" id="IPR019734">
    <property type="entry name" value="TPR_rpt"/>
</dbReference>
<dbReference type="EnsemblProtists" id="EKX55141">
    <property type="protein sequence ID" value="EKX55141"/>
    <property type="gene ID" value="GUITHDRAFT_131413"/>
</dbReference>
<dbReference type="EMBL" id="JH992965">
    <property type="protein sequence ID" value="EKX55141.1"/>
    <property type="molecule type" value="Genomic_DNA"/>
</dbReference>
<evidence type="ECO:0000256" key="9">
    <source>
        <dbReference type="SAM" id="SignalP"/>
    </source>
</evidence>
<dbReference type="Proteomes" id="UP000011087">
    <property type="component" value="Unassembled WGS sequence"/>
</dbReference>
<keyword evidence="5" id="KW-0808">Transferase</keyword>
<reference evidence="12" key="3">
    <citation type="submission" date="2015-06" db="UniProtKB">
        <authorList>
            <consortium name="EnsemblProtists"/>
        </authorList>
    </citation>
    <scope>IDENTIFICATION</scope>
</reference>
<evidence type="ECO:0000256" key="6">
    <source>
        <dbReference type="ARBA" id="ARBA00022737"/>
    </source>
</evidence>
<dbReference type="eggNOG" id="KOG4626">
    <property type="taxonomic scope" value="Eukaryota"/>
</dbReference>
<dbReference type="AlphaFoldDB" id="L1K2T8"/>
<dbReference type="PROSITE" id="PS50005">
    <property type="entry name" value="TPR"/>
    <property type="match status" value="2"/>
</dbReference>
<evidence type="ECO:0000256" key="5">
    <source>
        <dbReference type="ARBA" id="ARBA00022679"/>
    </source>
</evidence>
<evidence type="ECO:0000256" key="3">
    <source>
        <dbReference type="ARBA" id="ARBA00011970"/>
    </source>
</evidence>
<evidence type="ECO:0000256" key="4">
    <source>
        <dbReference type="ARBA" id="ARBA00022676"/>
    </source>
</evidence>
<evidence type="ECO:0000259" key="10">
    <source>
        <dbReference type="Pfam" id="PF13844"/>
    </source>
</evidence>
<evidence type="ECO:0000256" key="7">
    <source>
        <dbReference type="ARBA" id="ARBA00022803"/>
    </source>
</evidence>
<dbReference type="KEGG" id="gtt:GUITHDRAFT_131413"/>
<evidence type="ECO:0000256" key="8">
    <source>
        <dbReference type="PROSITE-ProRule" id="PRU00339"/>
    </source>
</evidence>
<feature type="repeat" description="TPR" evidence="8">
    <location>
        <begin position="149"/>
        <end position="182"/>
    </location>
</feature>
<organism evidence="11">
    <name type="scientific">Guillardia theta (strain CCMP2712)</name>
    <name type="common">Cryptophyte</name>
    <dbReference type="NCBI Taxonomy" id="905079"/>
    <lineage>
        <taxon>Eukaryota</taxon>
        <taxon>Cryptophyceae</taxon>
        <taxon>Pyrenomonadales</taxon>
        <taxon>Geminigeraceae</taxon>
        <taxon>Guillardia</taxon>
    </lineage>
</organism>
<dbReference type="Pfam" id="PF13844">
    <property type="entry name" value="Glyco_transf_41"/>
    <property type="match status" value="1"/>
</dbReference>
<protein>
    <recommendedName>
        <fullName evidence="3">protein O-GlcNAc transferase</fullName>
        <ecNumber evidence="3">2.4.1.255</ecNumber>
    </recommendedName>
</protein>
<dbReference type="SUPFAM" id="SSF48452">
    <property type="entry name" value="TPR-like"/>
    <property type="match status" value="2"/>
</dbReference>
<keyword evidence="13" id="KW-1185">Reference proteome</keyword>
<dbReference type="PaxDb" id="55529-EKX55141"/>
<comment type="pathway">
    <text evidence="1">Protein modification; protein glycosylation.</text>
</comment>
<dbReference type="Gene3D" id="3.40.50.2000">
    <property type="entry name" value="Glycogen Phosphorylase B"/>
    <property type="match status" value="1"/>
</dbReference>
<evidence type="ECO:0000313" key="12">
    <source>
        <dbReference type="EnsemblProtists" id="EKX55141"/>
    </source>
</evidence>
<comment type="similarity">
    <text evidence="2">Belongs to the glycosyltransferase 41 family. O-GlcNAc transferase subfamily.</text>
</comment>
<gene>
    <name evidence="11" type="ORF">GUITHDRAFT_131413</name>
</gene>
<dbReference type="InterPro" id="IPR011990">
    <property type="entry name" value="TPR-like_helical_dom_sf"/>
</dbReference>
<dbReference type="OMA" id="RCHITLY"/>
<dbReference type="Pfam" id="PF13432">
    <property type="entry name" value="TPR_16"/>
    <property type="match status" value="1"/>
</dbReference>
<dbReference type="InterPro" id="IPR029489">
    <property type="entry name" value="OGT/SEC/SPY_C"/>
</dbReference>
<dbReference type="PANTHER" id="PTHR44998">
    <property type="match status" value="1"/>
</dbReference>
<keyword evidence="4" id="KW-0328">Glycosyltransferase</keyword>
<keyword evidence="7 8" id="KW-0802">TPR repeat</keyword>